<comment type="caution">
    <text evidence="2">The sequence shown here is derived from an EMBL/GenBank/DDBJ whole genome shotgun (WGS) entry which is preliminary data.</text>
</comment>
<dbReference type="EMBL" id="JAERTY010000016">
    <property type="protein sequence ID" value="MBL1411387.1"/>
    <property type="molecule type" value="Genomic_DNA"/>
</dbReference>
<evidence type="ECO:0008006" key="4">
    <source>
        <dbReference type="Google" id="ProtNLM"/>
    </source>
</evidence>
<sequence length="252" mass="29626">MRYLITVLISISGVAFSYAQDDLALYEPTKADYDYWEYRRKMTVPPYGLDKVKGLIKKIEIKSDDNDDMGLSALSTADFKSLTLREKFTYTMVHPEVYSQNCDIRIMLPNEEQKIFGYLLSTLNEQTWSQRQLVFLRENRDSVMSYIEESTLRSKRMGVNYKDVIDEINGWEMIPFINTYFESNKKDKDALTLLLLLMKKGEYEEFLKSTSYRKLYGQSYNYETYIEYNKANEALILQRAMGYFKEKSAGGK</sequence>
<dbReference type="RefSeq" id="WP_202105106.1">
    <property type="nucleotide sequence ID" value="NZ_JAERTY010000016.1"/>
</dbReference>
<accession>A0ABS1R9K0</accession>
<feature type="chain" id="PRO_5046148708" description="DUF4476 domain-containing protein" evidence="1">
    <location>
        <begin position="20"/>
        <end position="252"/>
    </location>
</feature>
<organism evidence="2 3">
    <name type="scientific">Sphingobacterium faecale</name>
    <dbReference type="NCBI Taxonomy" id="2803775"/>
    <lineage>
        <taxon>Bacteria</taxon>
        <taxon>Pseudomonadati</taxon>
        <taxon>Bacteroidota</taxon>
        <taxon>Sphingobacteriia</taxon>
        <taxon>Sphingobacteriales</taxon>
        <taxon>Sphingobacteriaceae</taxon>
        <taxon>Sphingobacterium</taxon>
    </lineage>
</organism>
<evidence type="ECO:0000313" key="3">
    <source>
        <dbReference type="Proteomes" id="UP000625283"/>
    </source>
</evidence>
<name>A0ABS1R9K0_9SPHI</name>
<evidence type="ECO:0000313" key="2">
    <source>
        <dbReference type="EMBL" id="MBL1411387.1"/>
    </source>
</evidence>
<keyword evidence="3" id="KW-1185">Reference proteome</keyword>
<proteinExistence type="predicted"/>
<protein>
    <recommendedName>
        <fullName evidence="4">DUF4476 domain-containing protein</fullName>
    </recommendedName>
</protein>
<feature type="signal peptide" evidence="1">
    <location>
        <begin position="1"/>
        <end position="19"/>
    </location>
</feature>
<keyword evidence="1" id="KW-0732">Signal</keyword>
<evidence type="ECO:0000256" key="1">
    <source>
        <dbReference type="SAM" id="SignalP"/>
    </source>
</evidence>
<reference evidence="2 3" key="1">
    <citation type="submission" date="2021-01" db="EMBL/GenBank/DDBJ databases">
        <title>C459-1 draft genome sequence.</title>
        <authorList>
            <person name="Zhang X.-F."/>
        </authorList>
    </citation>
    <scope>NUCLEOTIDE SEQUENCE [LARGE SCALE GENOMIC DNA]</scope>
    <source>
        <strain evidence="3">C459-1</strain>
    </source>
</reference>
<dbReference type="Proteomes" id="UP000625283">
    <property type="component" value="Unassembled WGS sequence"/>
</dbReference>
<gene>
    <name evidence="2" type="ORF">JKG61_21695</name>
</gene>